<accession>A0A166H7S2</accession>
<dbReference type="SUPFAM" id="SSF56112">
    <property type="entry name" value="Protein kinase-like (PK-like)"/>
    <property type="match status" value="1"/>
</dbReference>
<dbReference type="EMBL" id="KV417571">
    <property type="protein sequence ID" value="KZP18572.1"/>
    <property type="molecule type" value="Genomic_DNA"/>
</dbReference>
<protein>
    <submittedName>
        <fullName evidence="2">Kinase-like protein</fullName>
    </submittedName>
</protein>
<dbReference type="Proteomes" id="UP000076532">
    <property type="component" value="Unassembled WGS sequence"/>
</dbReference>
<sequence>QRLRRELCVWQRLKHKNILVLHGTASNFGNCLGFVCPWLENGSINKYLKKQGANLLMTHRLQLLCEVAAGLAYLHALGVVHGDLTGANILIADDGSACLCDFGLSSIAAEFQGTSYITSTMGGNVRWLAPELLDVAEDGIAPMVNVHSDVYSYGSVTLEILSGQLPFPYLSHDSQVMLQLVLHKGQKSRRPVTPYVTDQLWGFINQCWADTPTARPTAEELLKSMHRFRHNEMYQSLP</sequence>
<dbReference type="AlphaFoldDB" id="A0A166H7S2"/>
<dbReference type="PROSITE" id="PS50011">
    <property type="entry name" value="PROTEIN_KINASE_DOM"/>
    <property type="match status" value="1"/>
</dbReference>
<dbReference type="PANTHER" id="PTHR44329">
    <property type="entry name" value="SERINE/THREONINE-PROTEIN KINASE TNNI3K-RELATED"/>
    <property type="match status" value="1"/>
</dbReference>
<dbReference type="PROSITE" id="PS00109">
    <property type="entry name" value="PROTEIN_KINASE_TYR"/>
    <property type="match status" value="1"/>
</dbReference>
<dbReference type="PIRSF" id="PIRSF000654">
    <property type="entry name" value="Integrin-linked_kinase"/>
    <property type="match status" value="1"/>
</dbReference>
<dbReference type="InterPro" id="IPR051681">
    <property type="entry name" value="Ser/Thr_Kinases-Pseudokinases"/>
</dbReference>
<dbReference type="InterPro" id="IPR000719">
    <property type="entry name" value="Prot_kinase_dom"/>
</dbReference>
<organism evidence="2 3">
    <name type="scientific">Athelia psychrophila</name>
    <dbReference type="NCBI Taxonomy" id="1759441"/>
    <lineage>
        <taxon>Eukaryota</taxon>
        <taxon>Fungi</taxon>
        <taxon>Dikarya</taxon>
        <taxon>Basidiomycota</taxon>
        <taxon>Agaricomycotina</taxon>
        <taxon>Agaricomycetes</taxon>
        <taxon>Agaricomycetidae</taxon>
        <taxon>Atheliales</taxon>
        <taxon>Atheliaceae</taxon>
        <taxon>Athelia</taxon>
    </lineage>
</organism>
<reference evidence="2 3" key="1">
    <citation type="journal article" date="2016" name="Mol. Biol. Evol.">
        <title>Comparative Genomics of Early-Diverging Mushroom-Forming Fungi Provides Insights into the Origins of Lignocellulose Decay Capabilities.</title>
        <authorList>
            <person name="Nagy L.G."/>
            <person name="Riley R."/>
            <person name="Tritt A."/>
            <person name="Adam C."/>
            <person name="Daum C."/>
            <person name="Floudas D."/>
            <person name="Sun H."/>
            <person name="Yadav J.S."/>
            <person name="Pangilinan J."/>
            <person name="Larsson K.H."/>
            <person name="Matsuura K."/>
            <person name="Barry K."/>
            <person name="Labutti K."/>
            <person name="Kuo R."/>
            <person name="Ohm R.A."/>
            <person name="Bhattacharya S.S."/>
            <person name="Shirouzu T."/>
            <person name="Yoshinaga Y."/>
            <person name="Martin F.M."/>
            <person name="Grigoriev I.V."/>
            <person name="Hibbett D.S."/>
        </authorList>
    </citation>
    <scope>NUCLEOTIDE SEQUENCE [LARGE SCALE GENOMIC DNA]</scope>
    <source>
        <strain evidence="2 3">CBS 109695</strain>
    </source>
</reference>
<evidence type="ECO:0000313" key="3">
    <source>
        <dbReference type="Proteomes" id="UP000076532"/>
    </source>
</evidence>
<evidence type="ECO:0000259" key="1">
    <source>
        <dbReference type="PROSITE" id="PS50011"/>
    </source>
</evidence>
<evidence type="ECO:0000313" key="2">
    <source>
        <dbReference type="EMBL" id="KZP18572.1"/>
    </source>
</evidence>
<dbReference type="OrthoDB" id="26722at2759"/>
<dbReference type="InterPro" id="IPR001245">
    <property type="entry name" value="Ser-Thr/Tyr_kinase_cat_dom"/>
</dbReference>
<dbReference type="Gene3D" id="1.10.510.10">
    <property type="entry name" value="Transferase(Phosphotransferase) domain 1"/>
    <property type="match status" value="1"/>
</dbReference>
<feature type="non-terminal residue" evidence="2">
    <location>
        <position position="1"/>
    </location>
</feature>
<dbReference type="Pfam" id="PF07714">
    <property type="entry name" value="PK_Tyr_Ser-Thr"/>
    <property type="match status" value="1"/>
</dbReference>
<feature type="domain" description="Protein kinase" evidence="1">
    <location>
        <begin position="1"/>
        <end position="229"/>
    </location>
</feature>
<name>A0A166H7S2_9AGAM</name>
<keyword evidence="3" id="KW-1185">Reference proteome</keyword>
<dbReference type="GO" id="GO:0005524">
    <property type="term" value="F:ATP binding"/>
    <property type="evidence" value="ECO:0007669"/>
    <property type="project" value="InterPro"/>
</dbReference>
<dbReference type="GO" id="GO:0004674">
    <property type="term" value="F:protein serine/threonine kinase activity"/>
    <property type="evidence" value="ECO:0007669"/>
    <property type="project" value="TreeGrafter"/>
</dbReference>
<dbReference type="STRING" id="436010.A0A166H7S2"/>
<gene>
    <name evidence="2" type="ORF">FIBSPDRAFT_745219</name>
</gene>
<proteinExistence type="predicted"/>
<dbReference type="InterPro" id="IPR008266">
    <property type="entry name" value="Tyr_kinase_AS"/>
</dbReference>
<dbReference type="InterPro" id="IPR011009">
    <property type="entry name" value="Kinase-like_dom_sf"/>
</dbReference>